<dbReference type="EMBL" id="CP051774">
    <property type="protein sequence ID" value="QJE98944.1"/>
    <property type="molecule type" value="Genomic_DNA"/>
</dbReference>
<dbReference type="RefSeq" id="WP_169457430.1">
    <property type="nucleotide sequence ID" value="NZ_CP051774.1"/>
</dbReference>
<organism evidence="2 3">
    <name type="scientific">Luteolibacter luteus</name>
    <dbReference type="NCBI Taxonomy" id="2728835"/>
    <lineage>
        <taxon>Bacteria</taxon>
        <taxon>Pseudomonadati</taxon>
        <taxon>Verrucomicrobiota</taxon>
        <taxon>Verrucomicrobiia</taxon>
        <taxon>Verrucomicrobiales</taxon>
        <taxon>Verrucomicrobiaceae</taxon>
        <taxon>Luteolibacter</taxon>
    </lineage>
</organism>
<feature type="compositionally biased region" description="Basic and acidic residues" evidence="1">
    <location>
        <begin position="403"/>
        <end position="413"/>
    </location>
</feature>
<feature type="region of interest" description="Disordered" evidence="1">
    <location>
        <begin position="383"/>
        <end position="413"/>
    </location>
</feature>
<proteinExistence type="predicted"/>
<feature type="region of interest" description="Disordered" evidence="1">
    <location>
        <begin position="292"/>
        <end position="314"/>
    </location>
</feature>
<feature type="compositionally biased region" description="Basic residues" evidence="1">
    <location>
        <begin position="388"/>
        <end position="402"/>
    </location>
</feature>
<evidence type="ECO:0000313" key="2">
    <source>
        <dbReference type="EMBL" id="QJE98944.1"/>
    </source>
</evidence>
<reference evidence="2 3" key="1">
    <citation type="submission" date="2020-04" db="EMBL/GenBank/DDBJ databases">
        <title>Luteolibacter sp. G-1-1-1 isolated from soil.</title>
        <authorList>
            <person name="Dahal R.H."/>
        </authorList>
    </citation>
    <scope>NUCLEOTIDE SEQUENCE [LARGE SCALE GENOMIC DNA]</scope>
    <source>
        <strain evidence="2 3">G-1-1-1</strain>
    </source>
</reference>
<name>A0A858RQY1_9BACT</name>
<dbReference type="Proteomes" id="UP000501812">
    <property type="component" value="Chromosome"/>
</dbReference>
<protein>
    <submittedName>
        <fullName evidence="2">Uncharacterized protein</fullName>
    </submittedName>
</protein>
<gene>
    <name evidence="2" type="ORF">HHL09_25245</name>
</gene>
<dbReference type="AlphaFoldDB" id="A0A858RQY1"/>
<keyword evidence="3" id="KW-1185">Reference proteome</keyword>
<dbReference type="KEGG" id="luo:HHL09_25245"/>
<evidence type="ECO:0000313" key="3">
    <source>
        <dbReference type="Proteomes" id="UP000501812"/>
    </source>
</evidence>
<evidence type="ECO:0000256" key="1">
    <source>
        <dbReference type="SAM" id="MobiDB-lite"/>
    </source>
</evidence>
<sequence>MSSNNNPPKEKFYSALIEMVGIHDLAEEDNDSYTNRVGLFRTVIRTTLNAIGNLESRPWIDSCFFQTSDLSKLMVVLTHIRELLLVNTVPVFLRGAVKCGRSFQDDSYEKDAAILEGRVQRLKAAAIEVDGEVRDALVVMGRGYSQLLFRNQFLYGEGTRSQLVEFWDISVTRLFETRFSPAGLIREIDRNRSASTKSGRFYTPILMNFARNSGRGREWPDAPQIESEPADSKALEAKLRLFLTLIGDTEPCRMLQELPGGVLIYLVALDRYFLSQTADSLRNNLENTLKERLSEAKASKKEKRKTNPEQRDPEIADLQQQIEDLGPSDNFCQSFEKTLGKWIYKAKWIEKRLSLTCNEGLPPTAVIGAASRGRVRKAIEAAKDGMRTKSRPATKSSSKRVRTVKEVKARRSS</sequence>
<accession>A0A858RQY1</accession>